<dbReference type="PROSITE" id="PS01126">
    <property type="entry name" value="EF_TS_1"/>
    <property type="match status" value="1"/>
</dbReference>
<dbReference type="SUPFAM" id="SSF46934">
    <property type="entry name" value="UBA-like"/>
    <property type="match status" value="1"/>
</dbReference>
<dbReference type="GO" id="GO:0005739">
    <property type="term" value="C:mitochondrion"/>
    <property type="evidence" value="ECO:0007669"/>
    <property type="project" value="UniProtKB-SubCell"/>
</dbReference>
<evidence type="ECO:0000256" key="3">
    <source>
        <dbReference type="ARBA" id="ARBA00022917"/>
    </source>
</evidence>
<dbReference type="AlphaFoldDB" id="A0AA35RFD0"/>
<comment type="similarity">
    <text evidence="1 4">Belongs to the EF-Ts family.</text>
</comment>
<dbReference type="FunFam" id="1.10.286.20:FF:000001">
    <property type="entry name" value="Elongation factor Ts"/>
    <property type="match status" value="1"/>
</dbReference>
<organism evidence="6 7">
    <name type="scientific">Geodia barretti</name>
    <name type="common">Barrett's horny sponge</name>
    <dbReference type="NCBI Taxonomy" id="519541"/>
    <lineage>
        <taxon>Eukaryota</taxon>
        <taxon>Metazoa</taxon>
        <taxon>Porifera</taxon>
        <taxon>Demospongiae</taxon>
        <taxon>Heteroscleromorpha</taxon>
        <taxon>Tetractinellida</taxon>
        <taxon>Astrophorina</taxon>
        <taxon>Geodiidae</taxon>
        <taxon>Geodia</taxon>
    </lineage>
</organism>
<proteinExistence type="inferred from homology"/>
<comment type="caution">
    <text evidence="6">The sequence shown here is derived from an EMBL/GenBank/DDBJ whole genome shotgun (WGS) entry which is preliminary data.</text>
</comment>
<dbReference type="FunFam" id="1.10.8.10:FF:000001">
    <property type="entry name" value="Elongation factor Ts"/>
    <property type="match status" value="1"/>
</dbReference>
<keyword evidence="3 4" id="KW-0648">Protein biosynthesis</keyword>
<dbReference type="Gene3D" id="1.10.8.10">
    <property type="entry name" value="DNA helicase RuvA subunit, C-terminal domain"/>
    <property type="match status" value="1"/>
</dbReference>
<dbReference type="InterPro" id="IPR001816">
    <property type="entry name" value="Transl_elong_EFTs/EF1B"/>
</dbReference>
<dbReference type="PROSITE" id="PS01127">
    <property type="entry name" value="EF_TS_2"/>
    <property type="match status" value="1"/>
</dbReference>
<reference evidence="6" key="1">
    <citation type="submission" date="2023-03" db="EMBL/GenBank/DDBJ databases">
        <authorList>
            <person name="Steffen K."/>
            <person name="Cardenas P."/>
        </authorList>
    </citation>
    <scope>NUCLEOTIDE SEQUENCE</scope>
</reference>
<dbReference type="EMBL" id="CASHTH010000944">
    <property type="protein sequence ID" value="CAI8009321.1"/>
    <property type="molecule type" value="Genomic_DNA"/>
</dbReference>
<dbReference type="InterPro" id="IPR014039">
    <property type="entry name" value="Transl_elong_EFTs/EF1B_dimer"/>
</dbReference>
<evidence type="ECO:0000256" key="4">
    <source>
        <dbReference type="HAMAP-Rule" id="MF_03135"/>
    </source>
</evidence>
<dbReference type="Proteomes" id="UP001174909">
    <property type="component" value="Unassembled WGS sequence"/>
</dbReference>
<comment type="subcellular location">
    <subcellularLocation>
        <location evidence="4">Mitochondrion</location>
    </subcellularLocation>
</comment>
<evidence type="ECO:0000256" key="1">
    <source>
        <dbReference type="ARBA" id="ARBA00005532"/>
    </source>
</evidence>
<dbReference type="InterPro" id="IPR009060">
    <property type="entry name" value="UBA-like_sf"/>
</dbReference>
<protein>
    <recommendedName>
        <fullName evidence="4">Elongation factor Ts, mitochondrial</fullName>
        <shortName evidence="4">EF-Ts</shortName>
        <shortName evidence="4">EF-TsMt</shortName>
    </recommendedName>
</protein>
<dbReference type="HAMAP" id="MF_00050">
    <property type="entry name" value="EF_Ts"/>
    <property type="match status" value="1"/>
</dbReference>
<dbReference type="InterPro" id="IPR018101">
    <property type="entry name" value="Transl_elong_Ts_CS"/>
</dbReference>
<dbReference type="InterPro" id="IPR036402">
    <property type="entry name" value="EF-Ts_dimer_sf"/>
</dbReference>
<dbReference type="Gene3D" id="1.10.286.20">
    <property type="match status" value="1"/>
</dbReference>
<evidence type="ECO:0000259" key="5">
    <source>
        <dbReference type="Pfam" id="PF00889"/>
    </source>
</evidence>
<gene>
    <name evidence="6" type="ORF">GBAR_LOCUS6286</name>
</gene>
<keyword evidence="2 4" id="KW-0251">Elongation factor</keyword>
<dbReference type="PANTHER" id="PTHR11741">
    <property type="entry name" value="ELONGATION FACTOR TS"/>
    <property type="match status" value="1"/>
</dbReference>
<feature type="domain" description="Translation elongation factor EFTs/EF1B dimerisation" evidence="5">
    <location>
        <begin position="24"/>
        <end position="191"/>
    </location>
</feature>
<sequence length="191" mass="21207">MVSELRSRTGAGIMECKKALTETNGNIDEAIQKLREQGLKASELKGSRVADEGLIVSYIHPGSRVGTLVELNCETDFVARTEQFQELAKEIAMQVAAAKPKYVKSEDVPAEDLETEKSILKAQAEQEGKPAHIAERIVEGRISKFYSETCLLQQPYIRDTDQTIEILVKNAIAQLGENIVVKRFVLYVLGQ</sequence>
<dbReference type="Gene3D" id="3.30.479.20">
    <property type="entry name" value="Elongation factor Ts, dimerisation domain"/>
    <property type="match status" value="1"/>
</dbReference>
<evidence type="ECO:0000313" key="7">
    <source>
        <dbReference type="Proteomes" id="UP001174909"/>
    </source>
</evidence>
<evidence type="ECO:0000313" key="6">
    <source>
        <dbReference type="EMBL" id="CAI8009321.1"/>
    </source>
</evidence>
<dbReference type="GO" id="GO:0003746">
    <property type="term" value="F:translation elongation factor activity"/>
    <property type="evidence" value="ECO:0007669"/>
    <property type="project" value="UniProtKB-UniRule"/>
</dbReference>
<accession>A0AA35RFD0</accession>
<evidence type="ECO:0000256" key="2">
    <source>
        <dbReference type="ARBA" id="ARBA00022768"/>
    </source>
</evidence>
<dbReference type="PANTHER" id="PTHR11741:SF0">
    <property type="entry name" value="ELONGATION FACTOR TS, MITOCHONDRIAL"/>
    <property type="match status" value="1"/>
</dbReference>
<keyword evidence="4" id="KW-0496">Mitochondrion</keyword>
<dbReference type="CDD" id="cd14275">
    <property type="entry name" value="UBA_EF-Ts"/>
    <property type="match status" value="1"/>
</dbReference>
<keyword evidence="7" id="KW-1185">Reference proteome</keyword>
<name>A0AA35RFD0_GEOBA</name>
<comment type="function">
    <text evidence="4">Associates with the EF-Tu.GDP complex and induces the exchange of GDP to GTP. It remains bound to the aminoacyl-tRNA.EF-Tu.GTP complex up to the GTP hydrolysis stage on the ribosome.</text>
</comment>
<dbReference type="SUPFAM" id="SSF54713">
    <property type="entry name" value="Elongation factor Ts (EF-Ts), dimerisation domain"/>
    <property type="match status" value="1"/>
</dbReference>
<dbReference type="Pfam" id="PF00889">
    <property type="entry name" value="EF_TS"/>
    <property type="match status" value="1"/>
</dbReference>